<dbReference type="PROSITE" id="PS50932">
    <property type="entry name" value="HTH_LACI_2"/>
    <property type="match status" value="1"/>
</dbReference>
<evidence type="ECO:0000259" key="6">
    <source>
        <dbReference type="PROSITE" id="PS50932"/>
    </source>
</evidence>
<dbReference type="InterPro" id="IPR028082">
    <property type="entry name" value="Peripla_BP_I"/>
</dbReference>
<dbReference type="SUPFAM" id="SSF53822">
    <property type="entry name" value="Periplasmic binding protein-like I"/>
    <property type="match status" value="1"/>
</dbReference>
<evidence type="ECO:0000256" key="5">
    <source>
        <dbReference type="SAM" id="MobiDB-lite"/>
    </source>
</evidence>
<evidence type="ECO:0000256" key="3">
    <source>
        <dbReference type="ARBA" id="ARBA00023125"/>
    </source>
</evidence>
<dbReference type="Gene3D" id="1.10.260.40">
    <property type="entry name" value="lambda repressor-like DNA-binding domains"/>
    <property type="match status" value="1"/>
</dbReference>
<keyword evidence="4" id="KW-0804">Transcription</keyword>
<gene>
    <name evidence="7" type="ORF">M0638_03185</name>
</gene>
<dbReference type="PANTHER" id="PTHR30146:SF148">
    <property type="entry name" value="HTH-TYPE TRANSCRIPTIONAL REPRESSOR PURR-RELATED"/>
    <property type="match status" value="1"/>
</dbReference>
<evidence type="ECO:0000313" key="8">
    <source>
        <dbReference type="Proteomes" id="UP001139516"/>
    </source>
</evidence>
<comment type="caution">
    <text evidence="7">The sequence shown here is derived from an EMBL/GenBank/DDBJ whole genome shotgun (WGS) entry which is preliminary data.</text>
</comment>
<dbReference type="CDD" id="cd01392">
    <property type="entry name" value="HTH_LacI"/>
    <property type="match status" value="1"/>
</dbReference>
<dbReference type="SUPFAM" id="SSF47413">
    <property type="entry name" value="lambda repressor-like DNA-binding domains"/>
    <property type="match status" value="1"/>
</dbReference>
<feature type="domain" description="HTH lacI-type" evidence="6">
    <location>
        <begin position="30"/>
        <end position="84"/>
    </location>
</feature>
<dbReference type="GO" id="GO:0003700">
    <property type="term" value="F:DNA-binding transcription factor activity"/>
    <property type="evidence" value="ECO:0007669"/>
    <property type="project" value="TreeGrafter"/>
</dbReference>
<dbReference type="RefSeq" id="WP_248665512.1">
    <property type="nucleotide sequence ID" value="NZ_JALPRX010000009.1"/>
</dbReference>
<keyword evidence="8" id="KW-1185">Reference proteome</keyword>
<dbReference type="Pfam" id="PF13377">
    <property type="entry name" value="Peripla_BP_3"/>
    <property type="match status" value="1"/>
</dbReference>
<organism evidence="7 8">
    <name type="scientific">Roseomonas acroporae</name>
    <dbReference type="NCBI Taxonomy" id="2937791"/>
    <lineage>
        <taxon>Bacteria</taxon>
        <taxon>Pseudomonadati</taxon>
        <taxon>Pseudomonadota</taxon>
        <taxon>Alphaproteobacteria</taxon>
        <taxon>Acetobacterales</taxon>
        <taxon>Roseomonadaceae</taxon>
        <taxon>Roseomonas</taxon>
    </lineage>
</organism>
<reference evidence="7" key="1">
    <citation type="submission" date="2022-04" db="EMBL/GenBank/DDBJ databases">
        <title>Roseomonas acroporae sp. nov., isolated from coral Acropora digitifera.</title>
        <authorList>
            <person name="Sun H."/>
        </authorList>
    </citation>
    <scope>NUCLEOTIDE SEQUENCE</scope>
    <source>
        <strain evidence="7">NAR14</strain>
    </source>
</reference>
<evidence type="ECO:0000313" key="7">
    <source>
        <dbReference type="EMBL" id="MCK8783387.1"/>
    </source>
</evidence>
<keyword evidence="3 7" id="KW-0238">DNA-binding</keyword>
<sequence length="398" mass="41621">MASGGRNPSPRRKAEGRDAAAAAMPPASRVTLNHVAEAAGVSRATASLVLRGSSLVAETTRARVQEAVSALGYVYNRGAAMLRARRSHTIGLLVTDLTNPFFAELAMGVQETLDAAGSVAFLASTGEDAARQERFLRRMREQNVDGVVLCPATGTPPALVARLREEWRLPCVQALRHVGVADGAHANAPAGALPGGDYAGADYERGIDQATEHLIRLGHRRIAMIGGALRHSATRERHAGFLAALRRHGLPGDLVLRVPLTRRDGAEAVAALLDRADAPTAAVCFNDIVAFGAMLGLESRGLRAGEGFAVIGVDDVPEAPLSRPPLTTVATHPREVGEVAARLLLRRIDDPARPRESVVLPTHLVIRGSCGAPPGGAPSGAPGRDGTLGAALEDAEPR</sequence>
<evidence type="ECO:0000256" key="1">
    <source>
        <dbReference type="ARBA" id="ARBA00022491"/>
    </source>
</evidence>
<dbReference type="SMART" id="SM00354">
    <property type="entry name" value="HTH_LACI"/>
    <property type="match status" value="1"/>
</dbReference>
<dbReference type="AlphaFoldDB" id="A0A9X2BSQ7"/>
<accession>A0A9X2BSQ7</accession>
<proteinExistence type="predicted"/>
<evidence type="ECO:0000256" key="2">
    <source>
        <dbReference type="ARBA" id="ARBA00023015"/>
    </source>
</evidence>
<dbReference type="CDD" id="cd06289">
    <property type="entry name" value="PBP1_MalI-like"/>
    <property type="match status" value="1"/>
</dbReference>
<feature type="region of interest" description="Disordered" evidence="5">
    <location>
        <begin position="370"/>
        <end position="398"/>
    </location>
</feature>
<evidence type="ECO:0000256" key="4">
    <source>
        <dbReference type="ARBA" id="ARBA00023163"/>
    </source>
</evidence>
<keyword evidence="2" id="KW-0805">Transcription regulation</keyword>
<dbReference type="InterPro" id="IPR000843">
    <property type="entry name" value="HTH_LacI"/>
</dbReference>
<dbReference type="InterPro" id="IPR046335">
    <property type="entry name" value="LacI/GalR-like_sensor"/>
</dbReference>
<dbReference type="PANTHER" id="PTHR30146">
    <property type="entry name" value="LACI-RELATED TRANSCRIPTIONAL REPRESSOR"/>
    <property type="match status" value="1"/>
</dbReference>
<dbReference type="Gene3D" id="3.40.50.2300">
    <property type="match status" value="2"/>
</dbReference>
<protein>
    <submittedName>
        <fullName evidence="7">LacI family DNA-binding transcriptional regulator</fullName>
    </submittedName>
</protein>
<dbReference type="Proteomes" id="UP001139516">
    <property type="component" value="Unassembled WGS sequence"/>
</dbReference>
<dbReference type="EMBL" id="JALPRX010000009">
    <property type="protein sequence ID" value="MCK8783387.1"/>
    <property type="molecule type" value="Genomic_DNA"/>
</dbReference>
<dbReference type="Pfam" id="PF00356">
    <property type="entry name" value="LacI"/>
    <property type="match status" value="1"/>
</dbReference>
<dbReference type="GO" id="GO:0000976">
    <property type="term" value="F:transcription cis-regulatory region binding"/>
    <property type="evidence" value="ECO:0007669"/>
    <property type="project" value="TreeGrafter"/>
</dbReference>
<feature type="region of interest" description="Disordered" evidence="5">
    <location>
        <begin position="1"/>
        <end position="25"/>
    </location>
</feature>
<keyword evidence="1" id="KW-0678">Repressor</keyword>
<name>A0A9X2BSQ7_9PROT</name>
<dbReference type="InterPro" id="IPR010982">
    <property type="entry name" value="Lambda_DNA-bd_dom_sf"/>
</dbReference>